<protein>
    <submittedName>
        <fullName evidence="1">14170_t:CDS:1</fullName>
    </submittedName>
</protein>
<evidence type="ECO:0000313" key="2">
    <source>
        <dbReference type="Proteomes" id="UP000789920"/>
    </source>
</evidence>
<keyword evidence="2" id="KW-1185">Reference proteome</keyword>
<proteinExistence type="predicted"/>
<sequence>LIENGNTWLKDNFVMVMSTVFKIQSFKRIQSYVTTALAPPVNSYSNILAVLSIADELALDKLIERIKESTVCIDPEPLLFELEKFPTLEKEIFMEFIKRDDLGTAQLTSLSDEKPVNTDVASWGDNEFSRFKKKIEPFITYVRFCGMSRAEFYHQVMPFERALPEDLYKKLVAYFMADIKPKRIRVQQRVEMANLDSAIINRKNSRAIVRWIKGIAVFTKQPSYEFILSYRATRCEFDHIELICKLKGYARVALIKVKDSDRIIGGYIGNKPNVDGLVFGFGSVIDSNFNTSCRVKFCSSLGSSSIDFGNGYLKFLKESRPENISIFFNGTNITAEEIEIFEIRIMQY</sequence>
<evidence type="ECO:0000313" key="1">
    <source>
        <dbReference type="EMBL" id="CAG8530960.1"/>
    </source>
</evidence>
<comment type="caution">
    <text evidence="1">The sequence shown here is derived from an EMBL/GenBank/DDBJ whole genome shotgun (WGS) entry which is preliminary data.</text>
</comment>
<organism evidence="1 2">
    <name type="scientific">Racocetra persica</name>
    <dbReference type="NCBI Taxonomy" id="160502"/>
    <lineage>
        <taxon>Eukaryota</taxon>
        <taxon>Fungi</taxon>
        <taxon>Fungi incertae sedis</taxon>
        <taxon>Mucoromycota</taxon>
        <taxon>Glomeromycotina</taxon>
        <taxon>Glomeromycetes</taxon>
        <taxon>Diversisporales</taxon>
        <taxon>Gigasporaceae</taxon>
        <taxon>Racocetra</taxon>
    </lineage>
</organism>
<name>A0ACA9LHK2_9GLOM</name>
<dbReference type="Proteomes" id="UP000789920">
    <property type="component" value="Unassembled WGS sequence"/>
</dbReference>
<gene>
    <name evidence="1" type="ORF">RPERSI_LOCUS3137</name>
</gene>
<dbReference type="EMBL" id="CAJVQC010003695">
    <property type="protein sequence ID" value="CAG8530960.1"/>
    <property type="molecule type" value="Genomic_DNA"/>
</dbReference>
<reference evidence="1" key="1">
    <citation type="submission" date="2021-06" db="EMBL/GenBank/DDBJ databases">
        <authorList>
            <person name="Kallberg Y."/>
            <person name="Tangrot J."/>
            <person name="Rosling A."/>
        </authorList>
    </citation>
    <scope>NUCLEOTIDE SEQUENCE</scope>
    <source>
        <strain evidence="1">MA461A</strain>
    </source>
</reference>
<feature type="non-terminal residue" evidence="1">
    <location>
        <position position="1"/>
    </location>
</feature>
<accession>A0ACA9LHK2</accession>